<evidence type="ECO:0000256" key="5">
    <source>
        <dbReference type="ARBA" id="ARBA00022857"/>
    </source>
</evidence>
<dbReference type="PIRSF" id="PIRSF000194">
    <property type="entry name" value="DHFR"/>
    <property type="match status" value="1"/>
</dbReference>
<sequence>MTKIKMVWAEDREHAIGKNGNLPWRLPDDLKLFREETTNTLMIMGRTTWSSIGRPLPNRQTLVLTRQADWQIPFEDVLVTHSVAETLDTIRAESKDVAIAGGAAIYRAFMPYATDLIVTRIDGIINGDTFVDAIDLTTFELVSRQPHDKDDRHDYAFVVERYKRRNRGENV</sequence>
<dbReference type="Gene3D" id="3.40.430.10">
    <property type="entry name" value="Dihydrofolate Reductase, subunit A"/>
    <property type="match status" value="1"/>
</dbReference>
<evidence type="ECO:0000256" key="1">
    <source>
        <dbReference type="ARBA" id="ARBA00004903"/>
    </source>
</evidence>
<dbReference type="Pfam" id="PF00186">
    <property type="entry name" value="DHFR_1"/>
    <property type="match status" value="1"/>
</dbReference>
<evidence type="ECO:0000256" key="4">
    <source>
        <dbReference type="ARBA" id="ARBA00022563"/>
    </source>
</evidence>
<dbReference type="PROSITE" id="PS51330">
    <property type="entry name" value="DHFR_2"/>
    <property type="match status" value="1"/>
</dbReference>
<evidence type="ECO:0000256" key="7">
    <source>
        <dbReference type="PIRNR" id="PIRNR000194"/>
    </source>
</evidence>
<evidence type="ECO:0000256" key="3">
    <source>
        <dbReference type="ARBA" id="ARBA00012856"/>
    </source>
</evidence>
<evidence type="ECO:0000313" key="10">
    <source>
        <dbReference type="EMBL" id="QBR47703.1"/>
    </source>
</evidence>
<comment type="function">
    <text evidence="7">Key enzyme in folate metabolism. Catalyzes an essential reaction for de novo glycine and purine synthesis, and for DNA precursor synthesis.</text>
</comment>
<reference evidence="10 11" key="1">
    <citation type="submission" date="2019-03" db="EMBL/GenBank/DDBJ databases">
        <title>Complete Genome Sequence of Leuconostoc kimchii strain NKJ218 Isolated from Homemade Kimchi.</title>
        <authorList>
            <person name="Jung J.Y."/>
            <person name="Jin H.M."/>
            <person name="Jung J.-W."/>
            <person name="Lee S.-Y."/>
            <person name="Ryu B.-G."/>
            <person name="Han S.-S."/>
            <person name="Kang H.K."/>
            <person name="Choi H.W."/>
            <person name="Chung E.J."/>
            <person name="Choi K.-M."/>
        </authorList>
    </citation>
    <scope>NUCLEOTIDE SEQUENCE [LARGE SCALE GENOMIC DNA]</scope>
    <source>
        <strain evidence="10 11">NKJ218</strain>
    </source>
</reference>
<dbReference type="RefSeq" id="WP_013104020.1">
    <property type="nucleotide sequence ID" value="NZ_CP037939.1"/>
</dbReference>
<evidence type="ECO:0000256" key="8">
    <source>
        <dbReference type="RuleBase" id="RU004474"/>
    </source>
</evidence>
<dbReference type="EMBL" id="CP037939">
    <property type="protein sequence ID" value="QBR47703.1"/>
    <property type="molecule type" value="Genomic_DNA"/>
</dbReference>
<dbReference type="PANTHER" id="PTHR48069:SF3">
    <property type="entry name" value="DIHYDROFOLATE REDUCTASE"/>
    <property type="match status" value="1"/>
</dbReference>
<organism evidence="10 11">
    <name type="scientific">Leuconostoc kimchii</name>
    <dbReference type="NCBI Taxonomy" id="136609"/>
    <lineage>
        <taxon>Bacteria</taxon>
        <taxon>Bacillati</taxon>
        <taxon>Bacillota</taxon>
        <taxon>Bacilli</taxon>
        <taxon>Lactobacillales</taxon>
        <taxon>Lactobacillaceae</taxon>
        <taxon>Leuconostoc</taxon>
    </lineage>
</organism>
<dbReference type="InterPro" id="IPR024072">
    <property type="entry name" value="DHFR-like_dom_sf"/>
</dbReference>
<evidence type="ECO:0000259" key="9">
    <source>
        <dbReference type="PROSITE" id="PS51330"/>
    </source>
</evidence>
<comment type="pathway">
    <text evidence="1 7">Cofactor biosynthesis; tetrahydrofolate biosynthesis; 5,6,7,8-tetrahydrofolate from 7,8-dihydrofolate: step 1/1.</text>
</comment>
<proteinExistence type="inferred from homology"/>
<dbReference type="PRINTS" id="PR00070">
    <property type="entry name" value="DHFR"/>
</dbReference>
<feature type="domain" description="DHFR" evidence="9">
    <location>
        <begin position="3"/>
        <end position="164"/>
    </location>
</feature>
<dbReference type="InterPro" id="IPR012259">
    <property type="entry name" value="DHFR"/>
</dbReference>
<dbReference type="PANTHER" id="PTHR48069">
    <property type="entry name" value="DIHYDROFOLATE REDUCTASE"/>
    <property type="match status" value="1"/>
</dbReference>
<gene>
    <name evidence="10" type="ORF">EW139_06045</name>
</gene>
<comment type="similarity">
    <text evidence="2 7 8">Belongs to the dihydrofolate reductase family.</text>
</comment>
<dbReference type="InterPro" id="IPR017925">
    <property type="entry name" value="DHFR_CS"/>
</dbReference>
<dbReference type="EC" id="1.5.1.3" evidence="3 7"/>
<evidence type="ECO:0000256" key="6">
    <source>
        <dbReference type="ARBA" id="ARBA00023002"/>
    </source>
</evidence>
<protein>
    <recommendedName>
        <fullName evidence="3 7">Dihydrofolate reductase</fullName>
        <ecNumber evidence="3 7">1.5.1.3</ecNumber>
    </recommendedName>
</protein>
<dbReference type="InterPro" id="IPR001796">
    <property type="entry name" value="DHFR_dom"/>
</dbReference>
<name>A0ABX5SKY6_9LACO</name>
<keyword evidence="6 7" id="KW-0560">Oxidoreductase</keyword>
<accession>A0ABX5SKY6</accession>
<dbReference type="SUPFAM" id="SSF53597">
    <property type="entry name" value="Dihydrofolate reductase-like"/>
    <property type="match status" value="1"/>
</dbReference>
<dbReference type="CDD" id="cd00209">
    <property type="entry name" value="DHFR"/>
    <property type="match status" value="1"/>
</dbReference>
<keyword evidence="11" id="KW-1185">Reference proteome</keyword>
<evidence type="ECO:0000256" key="2">
    <source>
        <dbReference type="ARBA" id="ARBA00009539"/>
    </source>
</evidence>
<keyword evidence="5 7" id="KW-0521">NADP</keyword>
<dbReference type="PROSITE" id="PS00075">
    <property type="entry name" value="DHFR_1"/>
    <property type="match status" value="1"/>
</dbReference>
<evidence type="ECO:0000313" key="11">
    <source>
        <dbReference type="Proteomes" id="UP000295756"/>
    </source>
</evidence>
<dbReference type="Proteomes" id="UP000295756">
    <property type="component" value="Chromosome"/>
</dbReference>
<keyword evidence="4 7" id="KW-0554">One-carbon metabolism</keyword>
<comment type="catalytic activity">
    <reaction evidence="7">
        <text>(6S)-5,6,7,8-tetrahydrofolate + NADP(+) = 7,8-dihydrofolate + NADPH + H(+)</text>
        <dbReference type="Rhea" id="RHEA:15009"/>
        <dbReference type="ChEBI" id="CHEBI:15378"/>
        <dbReference type="ChEBI" id="CHEBI:57451"/>
        <dbReference type="ChEBI" id="CHEBI:57453"/>
        <dbReference type="ChEBI" id="CHEBI:57783"/>
        <dbReference type="ChEBI" id="CHEBI:58349"/>
        <dbReference type="EC" id="1.5.1.3"/>
    </reaction>
</comment>